<sequence length="797" mass="91625">MRDCCGCCQRVKPRYKRNVDAVYPAYPELGIGKSSLDKLMHYAIQHPEKLDRIGEYIALRVQRDLSRQRHEQLIVALEILNALLDACNSQCVNMFVSSLLRILEDLLQCPNEEVMLRATDLFIAFSRKEEEAPCYDRNYRFFVEKFSQMCHSNNNDQDKRNLIRVSGIRGLQGVVRKTVSDNLQMNIWDKEYMDKIIPSLLFNMQDEEPSEDGQEAGNACIVAADVLRELVGHTEMETWTRAFVRPTLMHIEKHKLWKDFGITWFRIIMFSVQNQFSYIVVEELVGYLTSDNVKNSDIQLRSYVVDVLTETATIVAKNASPHINTITKKIVNCLKEFMFMPVKHDVDEKRFHESIVKMIGEFASCAPDYQKSDILNIIMEHVCSAGRVERTEIEKTKIVQFQSMLLKSILRMTSNTSKTTHIETTFTKTFCSFAVKLSKSGDADIRQTIQEIFQCLLDRHKNLKKIKQIKIALDVSSLDLVTPHHIMKEDTYFMKRADGGQMLLQIIKDGSLPANNTVDNFVAIYRTLVLICLEVPVADVFIDVFKVGLEMQDVALSTPSATMFMTHKCAIHALIAALFNILAQIADIEELVQYVHGVIKERENSLIGQCYLPDFAFNRLNKAKDYPTSDTFNEEWKFNKGRISEILKDCDQYDESLLFKPIEVPDSVTMNDSIDMCRSLSDIRSLSTLSIASTPFGSRAPSLDSITVDQLKKVLVTTDKEREIKEKEQRKIFESFKNDDFESIMMRSKNVETDDAHKKLLDILEIIDNAPNGSACRKMEVDRTRVNEIEYPELFLY</sequence>
<evidence type="ECO:0000256" key="1">
    <source>
        <dbReference type="ARBA" id="ARBA00010216"/>
    </source>
</evidence>
<evidence type="ECO:0000313" key="2">
    <source>
        <dbReference type="EMBL" id="CAD5113495.1"/>
    </source>
</evidence>
<dbReference type="GO" id="GO:0072659">
    <property type="term" value="P:protein localization to plasma membrane"/>
    <property type="evidence" value="ECO:0007669"/>
    <property type="project" value="TreeGrafter"/>
</dbReference>
<dbReference type="EMBL" id="CAJFCJ010000004">
    <property type="protein sequence ID" value="CAD5113495.1"/>
    <property type="molecule type" value="Genomic_DNA"/>
</dbReference>
<dbReference type="Gene3D" id="1.25.10.10">
    <property type="entry name" value="Leucine-rich Repeat Variant"/>
    <property type="match status" value="1"/>
</dbReference>
<dbReference type="PANTHER" id="PTHR12444:SF8">
    <property type="entry name" value="PROTEIN EFR3 HOMOLOG CMP44E"/>
    <property type="match status" value="1"/>
</dbReference>
<gene>
    <name evidence="2" type="ORF">DGYR_LOCUS2472</name>
</gene>
<dbReference type="Proteomes" id="UP000549394">
    <property type="component" value="Unassembled WGS sequence"/>
</dbReference>
<dbReference type="AlphaFoldDB" id="A0A7I8VAY2"/>
<dbReference type="OrthoDB" id="19232at2759"/>
<comment type="similarity">
    <text evidence="1">Belongs to the EFR3 family.</text>
</comment>
<comment type="caution">
    <text evidence="2">The sequence shown here is derived from an EMBL/GenBank/DDBJ whole genome shotgun (WGS) entry which is preliminary data.</text>
</comment>
<dbReference type="SUPFAM" id="SSF48371">
    <property type="entry name" value="ARM repeat"/>
    <property type="match status" value="1"/>
</dbReference>
<proteinExistence type="inferred from homology"/>
<dbReference type="InterPro" id="IPR016024">
    <property type="entry name" value="ARM-type_fold"/>
</dbReference>
<dbReference type="PANTHER" id="PTHR12444">
    <property type="entry name" value="PROTEIN EFR3 HOMOLOG CMP44E"/>
    <property type="match status" value="1"/>
</dbReference>
<organism evidence="2 3">
    <name type="scientific">Dimorphilus gyrociliatus</name>
    <dbReference type="NCBI Taxonomy" id="2664684"/>
    <lineage>
        <taxon>Eukaryota</taxon>
        <taxon>Metazoa</taxon>
        <taxon>Spiralia</taxon>
        <taxon>Lophotrochozoa</taxon>
        <taxon>Annelida</taxon>
        <taxon>Polychaeta</taxon>
        <taxon>Polychaeta incertae sedis</taxon>
        <taxon>Dinophilidae</taxon>
        <taxon>Dimorphilus</taxon>
    </lineage>
</organism>
<dbReference type="InterPro" id="IPR011989">
    <property type="entry name" value="ARM-like"/>
</dbReference>
<evidence type="ECO:0000313" key="3">
    <source>
        <dbReference type="Proteomes" id="UP000549394"/>
    </source>
</evidence>
<accession>A0A7I8VAY2</accession>
<protein>
    <submittedName>
        <fullName evidence="2">DgyrCDS2657</fullName>
    </submittedName>
</protein>
<dbReference type="GO" id="GO:0005886">
    <property type="term" value="C:plasma membrane"/>
    <property type="evidence" value="ECO:0007669"/>
    <property type="project" value="TreeGrafter"/>
</dbReference>
<dbReference type="InterPro" id="IPR049152">
    <property type="entry name" value="EFR3-like_ARM"/>
</dbReference>
<name>A0A7I8VAY2_9ANNE</name>
<reference evidence="2 3" key="1">
    <citation type="submission" date="2020-08" db="EMBL/GenBank/DDBJ databases">
        <authorList>
            <person name="Hejnol A."/>
        </authorList>
    </citation>
    <scope>NUCLEOTIDE SEQUENCE [LARGE SCALE GENOMIC DNA]</scope>
</reference>
<dbReference type="InterPro" id="IPR051851">
    <property type="entry name" value="EFR3_Homologs"/>
</dbReference>
<dbReference type="Pfam" id="PF21052">
    <property type="entry name" value="EFR3_ARM"/>
    <property type="match status" value="1"/>
</dbReference>
<keyword evidence="3" id="KW-1185">Reference proteome</keyword>